<dbReference type="PANTHER" id="PTHR23416:SF78">
    <property type="entry name" value="LIPOPOLYSACCHARIDE BIOSYNTHESIS O-ACETYL TRANSFERASE WBBJ-RELATED"/>
    <property type="match status" value="1"/>
</dbReference>
<dbReference type="SUPFAM" id="SSF51161">
    <property type="entry name" value="Trimeric LpxA-like enzymes"/>
    <property type="match status" value="1"/>
</dbReference>
<gene>
    <name evidence="1" type="ORF">MW290_27320</name>
</gene>
<organism evidence="1 2">
    <name type="scientific">Aquincola tertiaricarbonis</name>
    <dbReference type="NCBI Taxonomy" id="391953"/>
    <lineage>
        <taxon>Bacteria</taxon>
        <taxon>Pseudomonadati</taxon>
        <taxon>Pseudomonadota</taxon>
        <taxon>Betaproteobacteria</taxon>
        <taxon>Burkholderiales</taxon>
        <taxon>Sphaerotilaceae</taxon>
        <taxon>Aquincola</taxon>
    </lineage>
</organism>
<dbReference type="PANTHER" id="PTHR23416">
    <property type="entry name" value="SIALIC ACID SYNTHASE-RELATED"/>
    <property type="match status" value="1"/>
</dbReference>
<protein>
    <recommendedName>
        <fullName evidence="3">Acyltransferase</fullName>
    </recommendedName>
</protein>
<evidence type="ECO:0008006" key="3">
    <source>
        <dbReference type="Google" id="ProtNLM"/>
    </source>
</evidence>
<dbReference type="RefSeq" id="WP_250197510.1">
    <property type="nucleotide sequence ID" value="NZ_CP097636.1"/>
</dbReference>
<dbReference type="CDD" id="cd04647">
    <property type="entry name" value="LbH_MAT_like"/>
    <property type="match status" value="1"/>
</dbReference>
<name>A0ABY4S9X7_AQUTE</name>
<dbReference type="InterPro" id="IPR011004">
    <property type="entry name" value="Trimer_LpxA-like_sf"/>
</dbReference>
<dbReference type="InterPro" id="IPR051159">
    <property type="entry name" value="Hexapeptide_acetyltransf"/>
</dbReference>
<dbReference type="InterPro" id="IPR001451">
    <property type="entry name" value="Hexapep"/>
</dbReference>
<keyword evidence="2" id="KW-1185">Reference proteome</keyword>
<accession>A0ABY4S9X7</accession>
<sequence>MNRFARILAKGPQLLLQRVRNALWRCILACPELELGEGAQIFGDRRMRLGQGFRAGRLLWLEAVSVYGTHRYTPTLTIGARFSGSDAVHIACAYSVEIGDDVLVGSKVHITDHNHGLYRGEGPHSSPDVPPAGRPLQGGAVRVGHRVFLADGVVVLPGSTIGDGVIVGANSVVSGHLPAHTMCVGAPARPIKRYDTTSQTWQRIA</sequence>
<dbReference type="Proteomes" id="UP001056201">
    <property type="component" value="Chromosome 2"/>
</dbReference>
<reference evidence="1" key="1">
    <citation type="submission" date="2022-05" db="EMBL/GenBank/DDBJ databases">
        <title>An RpoN-dependent PEP-CTERM gene is involved in floc formation of an Aquincola tertiaricarbonis strain.</title>
        <authorList>
            <person name="Qiu D."/>
            <person name="Xia M."/>
        </authorList>
    </citation>
    <scope>NUCLEOTIDE SEQUENCE</scope>
    <source>
        <strain evidence="1">RN12</strain>
    </source>
</reference>
<evidence type="ECO:0000313" key="1">
    <source>
        <dbReference type="EMBL" id="URI09279.1"/>
    </source>
</evidence>
<dbReference type="Pfam" id="PF00132">
    <property type="entry name" value="Hexapep"/>
    <property type="match status" value="1"/>
</dbReference>
<dbReference type="Gene3D" id="2.160.10.10">
    <property type="entry name" value="Hexapeptide repeat proteins"/>
    <property type="match status" value="1"/>
</dbReference>
<evidence type="ECO:0000313" key="2">
    <source>
        <dbReference type="Proteomes" id="UP001056201"/>
    </source>
</evidence>
<dbReference type="EMBL" id="CP097636">
    <property type="protein sequence ID" value="URI09279.1"/>
    <property type="molecule type" value="Genomic_DNA"/>
</dbReference>
<proteinExistence type="predicted"/>